<organism evidence="1 2">
    <name type="scientific">Paraburkholderia phytofirmans</name>
    <dbReference type="NCBI Taxonomy" id="261302"/>
    <lineage>
        <taxon>Bacteria</taxon>
        <taxon>Pseudomonadati</taxon>
        <taxon>Pseudomonadota</taxon>
        <taxon>Betaproteobacteria</taxon>
        <taxon>Burkholderiales</taxon>
        <taxon>Burkholderiaceae</taxon>
        <taxon>Paraburkholderia</taxon>
    </lineage>
</organism>
<evidence type="ECO:0000313" key="2">
    <source>
        <dbReference type="Proteomes" id="UP001629274"/>
    </source>
</evidence>
<proteinExistence type="predicted"/>
<accession>A0ABW9BI38</accession>
<gene>
    <name evidence="1" type="ORF">PQR03_16175</name>
</gene>
<protein>
    <submittedName>
        <fullName evidence="1">Uncharacterized protein</fullName>
    </submittedName>
</protein>
<dbReference type="Proteomes" id="UP001629274">
    <property type="component" value="Unassembled WGS sequence"/>
</dbReference>
<keyword evidence="2" id="KW-1185">Reference proteome</keyword>
<reference evidence="1 2" key="1">
    <citation type="journal article" date="2024" name="Chem. Sci.">
        <title>Discovery of megapolipeptins by genome mining of a Burkholderiales bacteria collection.</title>
        <authorList>
            <person name="Paulo B.S."/>
            <person name="Recchia M.J.J."/>
            <person name="Lee S."/>
            <person name="Fergusson C.H."/>
            <person name="Romanowski S.B."/>
            <person name="Hernandez A."/>
            <person name="Krull N."/>
            <person name="Liu D.Y."/>
            <person name="Cavanagh H."/>
            <person name="Bos A."/>
            <person name="Gray C.A."/>
            <person name="Murphy B.T."/>
            <person name="Linington R.G."/>
            <person name="Eustaquio A.S."/>
        </authorList>
    </citation>
    <scope>NUCLEOTIDE SEQUENCE [LARGE SCALE GENOMIC DNA]</scope>
    <source>
        <strain evidence="1 2">RL17-351-BIE-A</strain>
    </source>
</reference>
<name>A0ABW9BI38_9BURK</name>
<evidence type="ECO:0000313" key="1">
    <source>
        <dbReference type="EMBL" id="MFM0239667.1"/>
    </source>
</evidence>
<dbReference type="RefSeq" id="WP_408263371.1">
    <property type="nucleotide sequence ID" value="NZ_JAQQCK010000012.1"/>
</dbReference>
<dbReference type="EMBL" id="JAQQDR010000005">
    <property type="protein sequence ID" value="MFM0239667.1"/>
    <property type="molecule type" value="Genomic_DNA"/>
</dbReference>
<sequence length="298" mass="33582">MDLSNGIALAAFAVSSISALYTKKQSDNARASSQNTYRVQLSDQHSRYRDAFREIRKKHKDDIAKLSRLAGNTLDQVISGVDGYDAGGDSVRALRHLLHESSEMVFDAFKGQLAWQTGANISLRFHHIARIEERLDPSGNYFAQDDASTFEQKYRADPDAFLETMLSKDRYFCSLVSALKSRIDRSRSAELLIDIQSALVPFREVHQTMAPALRDTATLLEELIEDGIAEHFPLPESSQLYSAMRRQRAILDSLSQLKIPHIDRESAHHYSNYVSLGIQACAVLHAIQGVHFWGWSLE</sequence>
<comment type="caution">
    <text evidence="1">The sequence shown here is derived from an EMBL/GenBank/DDBJ whole genome shotgun (WGS) entry which is preliminary data.</text>
</comment>